<dbReference type="Proteomes" id="UP000094056">
    <property type="component" value="Unassembled WGS sequence"/>
</dbReference>
<evidence type="ECO:0000256" key="2">
    <source>
        <dbReference type="ARBA" id="ARBA00022475"/>
    </source>
</evidence>
<evidence type="ECO:0000313" key="7">
    <source>
        <dbReference type="EMBL" id="ODS32241.1"/>
    </source>
</evidence>
<dbReference type="InterPro" id="IPR029044">
    <property type="entry name" value="Nucleotide-diphossugar_trans"/>
</dbReference>
<dbReference type="AlphaFoldDB" id="A0A1E3X9E4"/>
<gene>
    <name evidence="7" type="ORF">SCARUB_02635</name>
</gene>
<accession>A0A1E3X9E4</accession>
<comment type="caution">
    <text evidence="7">The sequence shown here is derived from an EMBL/GenBank/DDBJ whole genome shotgun (WGS) entry which is preliminary data.</text>
</comment>
<dbReference type="PANTHER" id="PTHR43646:SF2">
    <property type="entry name" value="GLYCOSYLTRANSFERASE 2-LIKE DOMAIN-CONTAINING PROTEIN"/>
    <property type="match status" value="1"/>
</dbReference>
<keyword evidence="4 7" id="KW-0808">Transferase</keyword>
<dbReference type="InterPro" id="IPR026461">
    <property type="entry name" value="Trfase_2_rSAM/seldom_assoc"/>
</dbReference>
<proteinExistence type="predicted"/>
<reference evidence="7 8" key="1">
    <citation type="submission" date="2016-07" db="EMBL/GenBank/DDBJ databases">
        <title>Draft genome of Scalindua rubra, obtained from a brine-seawater interface in the Red Sea, sheds light on salt adaptation in anammox bacteria.</title>
        <authorList>
            <person name="Speth D.R."/>
            <person name="Lagkouvardos I."/>
            <person name="Wang Y."/>
            <person name="Qian P.-Y."/>
            <person name="Dutilh B.E."/>
            <person name="Jetten M.S."/>
        </authorList>
    </citation>
    <scope>NUCLEOTIDE SEQUENCE [LARGE SCALE GENOMIC DNA]</scope>
    <source>
        <strain evidence="7">BSI-1</strain>
    </source>
</reference>
<comment type="subcellular location">
    <subcellularLocation>
        <location evidence="1">Cell membrane</location>
    </subcellularLocation>
</comment>
<protein>
    <submittedName>
        <fullName evidence="7">Putative glycosyltransferase</fullName>
    </submittedName>
</protein>
<name>A0A1E3X9E4_9BACT</name>
<evidence type="ECO:0000259" key="6">
    <source>
        <dbReference type="Pfam" id="PF00535"/>
    </source>
</evidence>
<dbReference type="PANTHER" id="PTHR43646">
    <property type="entry name" value="GLYCOSYLTRANSFERASE"/>
    <property type="match status" value="1"/>
</dbReference>
<dbReference type="NCBIfam" id="TIGR04283">
    <property type="entry name" value="glyco_like_mftF"/>
    <property type="match status" value="1"/>
</dbReference>
<dbReference type="EMBL" id="MAYW01000071">
    <property type="protein sequence ID" value="ODS32241.1"/>
    <property type="molecule type" value="Genomic_DNA"/>
</dbReference>
<evidence type="ECO:0000313" key="8">
    <source>
        <dbReference type="Proteomes" id="UP000094056"/>
    </source>
</evidence>
<evidence type="ECO:0000256" key="4">
    <source>
        <dbReference type="ARBA" id="ARBA00022679"/>
    </source>
</evidence>
<dbReference type="InterPro" id="IPR001173">
    <property type="entry name" value="Glyco_trans_2-like"/>
</dbReference>
<dbReference type="SUPFAM" id="SSF53448">
    <property type="entry name" value="Nucleotide-diphospho-sugar transferases"/>
    <property type="match status" value="1"/>
</dbReference>
<evidence type="ECO:0000256" key="5">
    <source>
        <dbReference type="ARBA" id="ARBA00023136"/>
    </source>
</evidence>
<organism evidence="7 8">
    <name type="scientific">Candidatus Scalindua rubra</name>
    <dbReference type="NCBI Taxonomy" id="1872076"/>
    <lineage>
        <taxon>Bacteria</taxon>
        <taxon>Pseudomonadati</taxon>
        <taxon>Planctomycetota</taxon>
        <taxon>Candidatus Brocadiia</taxon>
        <taxon>Candidatus Brocadiales</taxon>
        <taxon>Candidatus Scalinduaceae</taxon>
        <taxon>Candidatus Scalindua</taxon>
    </lineage>
</organism>
<dbReference type="GO" id="GO:0005886">
    <property type="term" value="C:plasma membrane"/>
    <property type="evidence" value="ECO:0007669"/>
    <property type="project" value="UniProtKB-SubCell"/>
</dbReference>
<sequence length="232" mass="26797">MSTKEISIIIPTLNEEKTIKQCLETVVNIPGIEVIVADGGSTDRTIEIVRQHRNVKVVSSMAGRCIQMNVGASYAHGEILLFLHADCVLSREVILNFRHVFESRLFVGGAFKIRLLSDKFPYRMIEMGINLRSRVFKLPYGDQGLFVKRSIFEKLGGFREMLICEDLDFICRLKKCGKITILNERIFSSIRRWEKYGILQTSLRNQFLLASYVTKYRILNSEYSMTKNLKMR</sequence>
<dbReference type="GO" id="GO:0016757">
    <property type="term" value="F:glycosyltransferase activity"/>
    <property type="evidence" value="ECO:0007669"/>
    <property type="project" value="UniProtKB-KW"/>
</dbReference>
<dbReference type="Gene3D" id="3.90.550.10">
    <property type="entry name" value="Spore Coat Polysaccharide Biosynthesis Protein SpsA, Chain A"/>
    <property type="match status" value="1"/>
</dbReference>
<keyword evidence="3" id="KW-0328">Glycosyltransferase</keyword>
<evidence type="ECO:0000256" key="1">
    <source>
        <dbReference type="ARBA" id="ARBA00004236"/>
    </source>
</evidence>
<evidence type="ECO:0000256" key="3">
    <source>
        <dbReference type="ARBA" id="ARBA00022676"/>
    </source>
</evidence>
<keyword evidence="2" id="KW-1003">Cell membrane</keyword>
<keyword evidence="5" id="KW-0472">Membrane</keyword>
<feature type="domain" description="Glycosyltransferase 2-like" evidence="6">
    <location>
        <begin position="7"/>
        <end position="125"/>
    </location>
</feature>
<dbReference type="Pfam" id="PF00535">
    <property type="entry name" value="Glycos_transf_2"/>
    <property type="match status" value="1"/>
</dbReference>
<dbReference type="CDD" id="cd02522">
    <property type="entry name" value="GT_2_like_a"/>
    <property type="match status" value="1"/>
</dbReference>